<dbReference type="EMBL" id="JBHSUS010000001">
    <property type="protein sequence ID" value="MFC6439175.1"/>
    <property type="molecule type" value="Genomic_DNA"/>
</dbReference>
<dbReference type="Pfam" id="PF16074">
    <property type="entry name" value="PilW"/>
    <property type="match status" value="1"/>
</dbReference>
<protein>
    <submittedName>
        <fullName evidence="2">PilW family protein</fullName>
    </submittedName>
</protein>
<dbReference type="InterPro" id="IPR032092">
    <property type="entry name" value="PilW"/>
</dbReference>
<dbReference type="Proteomes" id="UP001596364">
    <property type="component" value="Unassembled WGS sequence"/>
</dbReference>
<dbReference type="Pfam" id="PF07963">
    <property type="entry name" value="N_methyl"/>
    <property type="match status" value="1"/>
</dbReference>
<dbReference type="PROSITE" id="PS00409">
    <property type="entry name" value="PROKAR_NTER_METHYL"/>
    <property type="match status" value="1"/>
</dbReference>
<gene>
    <name evidence="2" type="ORF">ACFP85_03265</name>
</gene>
<comment type="caution">
    <text evidence="2">The sequence shown here is derived from an EMBL/GenBank/DDBJ whole genome shotgun (WGS) entry which is preliminary data.</text>
</comment>
<evidence type="ECO:0000313" key="2">
    <source>
        <dbReference type="EMBL" id="MFC6439175.1"/>
    </source>
</evidence>
<organism evidence="2 3">
    <name type="scientific">Pseudobowmanella zhangzhouensis</name>
    <dbReference type="NCBI Taxonomy" id="1537679"/>
    <lineage>
        <taxon>Bacteria</taxon>
        <taxon>Pseudomonadati</taxon>
        <taxon>Pseudomonadota</taxon>
        <taxon>Gammaproteobacteria</taxon>
        <taxon>Alteromonadales</taxon>
        <taxon>Alteromonadaceae</taxon>
    </lineage>
</organism>
<feature type="transmembrane region" description="Helical" evidence="1">
    <location>
        <begin position="7"/>
        <end position="32"/>
    </location>
</feature>
<proteinExistence type="predicted"/>
<keyword evidence="1" id="KW-1133">Transmembrane helix</keyword>
<sequence>MSYQQRGFTLVELMVSLLLGVIISGAIIQVLVSNQVTSRLNQAMASAQEGGRFIVQRLRDDVLRAGLYDRNSPLLNRDVDTLAEESFIHQRTINLPGDFIQRPLLGASQGADGAADTLVISMAGSSDCRSLQHGYNGTERFHVVNEYFLEDGQLKCRGFDGRALRGLKAAQGHDGNAAYTLLDDVVDFQVQYGIAFTNAAEHELGRPAQYVTAEQLAALRGQGASAVTIRFAVLVKGDGQVNLPQAAQFKLLNEALQNAPDNGYYRDFGATVVLRNSKNWFGASQ</sequence>
<reference evidence="3" key="1">
    <citation type="journal article" date="2019" name="Int. J. Syst. Evol. Microbiol.">
        <title>The Global Catalogue of Microorganisms (GCM) 10K type strain sequencing project: providing services to taxonomists for standard genome sequencing and annotation.</title>
        <authorList>
            <consortium name="The Broad Institute Genomics Platform"/>
            <consortium name="The Broad Institute Genome Sequencing Center for Infectious Disease"/>
            <person name="Wu L."/>
            <person name="Ma J."/>
        </authorList>
    </citation>
    <scope>NUCLEOTIDE SEQUENCE [LARGE SCALE GENOMIC DNA]</scope>
    <source>
        <strain evidence="3">CGMCC 1.16031</strain>
    </source>
</reference>
<keyword evidence="1" id="KW-0472">Membrane</keyword>
<evidence type="ECO:0000313" key="3">
    <source>
        <dbReference type="Proteomes" id="UP001596364"/>
    </source>
</evidence>
<dbReference type="NCBIfam" id="TIGR02532">
    <property type="entry name" value="IV_pilin_GFxxxE"/>
    <property type="match status" value="1"/>
</dbReference>
<dbReference type="RefSeq" id="WP_131259286.1">
    <property type="nucleotide sequence ID" value="NZ_JBHSUS010000001.1"/>
</dbReference>
<evidence type="ECO:0000256" key="1">
    <source>
        <dbReference type="SAM" id="Phobius"/>
    </source>
</evidence>
<accession>A0ABW1XK79</accession>
<keyword evidence="3" id="KW-1185">Reference proteome</keyword>
<name>A0ABW1XK79_9ALTE</name>
<dbReference type="InterPro" id="IPR012902">
    <property type="entry name" value="N_methyl_site"/>
</dbReference>
<keyword evidence="1" id="KW-0812">Transmembrane</keyword>